<reference evidence="7" key="1">
    <citation type="submission" date="2020-04" db="EMBL/GenBank/DDBJ databases">
        <authorList>
            <person name="Chiriac C."/>
            <person name="Salcher M."/>
            <person name="Ghai R."/>
            <person name="Kavagutti S V."/>
        </authorList>
    </citation>
    <scope>NUCLEOTIDE SEQUENCE</scope>
</reference>
<keyword evidence="1" id="KW-1188">Viral release from host cell</keyword>
<gene>
    <name evidence="7" type="ORF">UFOVP418_35</name>
</gene>
<evidence type="ECO:0000256" key="1">
    <source>
        <dbReference type="ARBA" id="ARBA00022612"/>
    </source>
</evidence>
<evidence type="ECO:0000256" key="3">
    <source>
        <dbReference type="ARBA" id="ARBA00022801"/>
    </source>
</evidence>
<keyword evidence="3" id="KW-0378">Hydrolase</keyword>
<dbReference type="NCBIfam" id="TIGR01543">
    <property type="entry name" value="proheadase_HK97"/>
    <property type="match status" value="1"/>
</dbReference>
<proteinExistence type="predicted"/>
<evidence type="ECO:0000256" key="5">
    <source>
        <dbReference type="ARBA" id="ARBA00023045"/>
    </source>
</evidence>
<dbReference type="EMBL" id="LR796391">
    <property type="protein sequence ID" value="CAB4141461.1"/>
    <property type="molecule type" value="Genomic_DNA"/>
</dbReference>
<dbReference type="GO" id="GO:0046797">
    <property type="term" value="P:viral procapsid maturation"/>
    <property type="evidence" value="ECO:0007669"/>
    <property type="project" value="UniProtKB-KW"/>
</dbReference>
<evidence type="ECO:0000259" key="6">
    <source>
        <dbReference type="Pfam" id="PF04586"/>
    </source>
</evidence>
<protein>
    <submittedName>
        <fullName evidence="7">COG3740 Phage head maturation protease</fullName>
    </submittedName>
</protein>
<sequence>MKREIKSLTATVSAGDEGIIEAVVSVFGNLDSYNERVMPGAFTKSIAGGLPTGVLAHDWENPVATTLSIEELPAGDPRLPEAIKANGGLFIRGQFFEDIPSSWETYLKIKRGLFREFSIGYEVVLDGYKDGVRELHEVKLHEWSPVLVGANPATSLLAVKSADYTDRIELLETELVEAVEATKARAAMRVKAGRVLSARNATALMALADSLGKARKEIIRILDDAAPKPKTDEGKASEQAKVKAILFRNLLQGLDL</sequence>
<dbReference type="InterPro" id="IPR054613">
    <property type="entry name" value="Peptidase_S78_dom"/>
</dbReference>
<dbReference type="InterPro" id="IPR006433">
    <property type="entry name" value="Prohead_protease"/>
</dbReference>
<name>A0A6J5M5S9_9CAUD</name>
<feature type="domain" description="Prohead serine protease" evidence="6">
    <location>
        <begin position="15"/>
        <end position="157"/>
    </location>
</feature>
<keyword evidence="5" id="KW-1273">Viral capsid maturation</keyword>
<organism evidence="7">
    <name type="scientific">uncultured Caudovirales phage</name>
    <dbReference type="NCBI Taxonomy" id="2100421"/>
    <lineage>
        <taxon>Viruses</taxon>
        <taxon>Duplodnaviria</taxon>
        <taxon>Heunggongvirae</taxon>
        <taxon>Uroviricota</taxon>
        <taxon>Caudoviricetes</taxon>
        <taxon>Peduoviridae</taxon>
        <taxon>Maltschvirus</taxon>
        <taxon>Maltschvirus maltsch</taxon>
    </lineage>
</organism>
<evidence type="ECO:0000256" key="2">
    <source>
        <dbReference type="ARBA" id="ARBA00022670"/>
    </source>
</evidence>
<evidence type="ECO:0000313" key="7">
    <source>
        <dbReference type="EMBL" id="CAB4141461.1"/>
    </source>
</evidence>
<keyword evidence="2 7" id="KW-0645">Protease</keyword>
<dbReference type="Pfam" id="PF04586">
    <property type="entry name" value="Peptidase_S78"/>
    <property type="match status" value="1"/>
</dbReference>
<dbReference type="GO" id="GO:0008233">
    <property type="term" value="F:peptidase activity"/>
    <property type="evidence" value="ECO:0007669"/>
    <property type="project" value="UniProtKB-KW"/>
</dbReference>
<accession>A0A6J5M5S9</accession>
<dbReference type="GO" id="GO:0006508">
    <property type="term" value="P:proteolysis"/>
    <property type="evidence" value="ECO:0007669"/>
    <property type="project" value="UniProtKB-KW"/>
</dbReference>
<evidence type="ECO:0000256" key="4">
    <source>
        <dbReference type="ARBA" id="ARBA00022950"/>
    </source>
</evidence>
<keyword evidence="4" id="KW-0118">Viral capsid assembly</keyword>